<sequence length="293" mass="34548">MMEPQHNPVLPETTLVPFPYMDLPYIPWVIVLEQYLAICHPNTGTQSLHTSLSEEFLNGNNIYRSDQDKPCCHLYHTYGYHAKNLPLLLTNRAIHDEFRRRCYAIGSFQTRHRYDTERERTSREVWISPLRPARHKDHEFMLFKDLPLPIWNEIKYLEIELDIERDSVVLGNVAKHLCLLVQMARQRSPEQLMRKLKVAIIYPGPVQENDATPINDVYDEFGSLSDFQKMWVEVVAPLHDVEWGVEGAKEVLFVAVEESRLYEEDVGYKMETRRFEYGSWEEFEGAAWEIYPD</sequence>
<evidence type="ECO:0000313" key="1">
    <source>
        <dbReference type="EMBL" id="KAF2006488.1"/>
    </source>
</evidence>
<protein>
    <submittedName>
        <fullName evidence="1">Uncharacterized protein</fullName>
    </submittedName>
</protein>
<dbReference type="AlphaFoldDB" id="A0A6A5WZ83"/>
<gene>
    <name evidence="1" type="ORF">P154DRAFT_218277</name>
</gene>
<dbReference type="OrthoDB" id="10441786at2759"/>
<evidence type="ECO:0000313" key="2">
    <source>
        <dbReference type="Proteomes" id="UP000799779"/>
    </source>
</evidence>
<reference evidence="1" key="1">
    <citation type="journal article" date="2020" name="Stud. Mycol.">
        <title>101 Dothideomycetes genomes: a test case for predicting lifestyles and emergence of pathogens.</title>
        <authorList>
            <person name="Haridas S."/>
            <person name="Albert R."/>
            <person name="Binder M."/>
            <person name="Bloem J."/>
            <person name="Labutti K."/>
            <person name="Salamov A."/>
            <person name="Andreopoulos B."/>
            <person name="Baker S."/>
            <person name="Barry K."/>
            <person name="Bills G."/>
            <person name="Bluhm B."/>
            <person name="Cannon C."/>
            <person name="Castanera R."/>
            <person name="Culley D."/>
            <person name="Daum C."/>
            <person name="Ezra D."/>
            <person name="Gonzalez J."/>
            <person name="Henrissat B."/>
            <person name="Kuo A."/>
            <person name="Liang C."/>
            <person name="Lipzen A."/>
            <person name="Lutzoni F."/>
            <person name="Magnuson J."/>
            <person name="Mondo S."/>
            <person name="Nolan M."/>
            <person name="Ohm R."/>
            <person name="Pangilinan J."/>
            <person name="Park H.-J."/>
            <person name="Ramirez L."/>
            <person name="Alfaro M."/>
            <person name="Sun H."/>
            <person name="Tritt A."/>
            <person name="Yoshinaga Y."/>
            <person name="Zwiers L.-H."/>
            <person name="Turgeon B."/>
            <person name="Goodwin S."/>
            <person name="Spatafora J."/>
            <person name="Crous P."/>
            <person name="Grigoriev I."/>
        </authorList>
    </citation>
    <scope>NUCLEOTIDE SEQUENCE</scope>
    <source>
        <strain evidence="1">CBS 123094</strain>
    </source>
</reference>
<dbReference type="EMBL" id="ML977559">
    <property type="protein sequence ID" value="KAF2006488.1"/>
    <property type="molecule type" value="Genomic_DNA"/>
</dbReference>
<proteinExistence type="predicted"/>
<organism evidence="1 2">
    <name type="scientific">Amniculicola lignicola CBS 123094</name>
    <dbReference type="NCBI Taxonomy" id="1392246"/>
    <lineage>
        <taxon>Eukaryota</taxon>
        <taxon>Fungi</taxon>
        <taxon>Dikarya</taxon>
        <taxon>Ascomycota</taxon>
        <taxon>Pezizomycotina</taxon>
        <taxon>Dothideomycetes</taxon>
        <taxon>Pleosporomycetidae</taxon>
        <taxon>Pleosporales</taxon>
        <taxon>Amniculicolaceae</taxon>
        <taxon>Amniculicola</taxon>
    </lineage>
</organism>
<name>A0A6A5WZ83_9PLEO</name>
<dbReference type="Proteomes" id="UP000799779">
    <property type="component" value="Unassembled WGS sequence"/>
</dbReference>
<accession>A0A6A5WZ83</accession>
<keyword evidence="2" id="KW-1185">Reference proteome</keyword>